<dbReference type="PANTHER" id="PTHR31793">
    <property type="entry name" value="4-HYDROXYBENZOYL-COA THIOESTERASE FAMILY MEMBER"/>
    <property type="match status" value="1"/>
</dbReference>
<gene>
    <name evidence="4" type="ORF">GRI47_11435</name>
</gene>
<dbReference type="Pfam" id="PF03061">
    <property type="entry name" value="4HBT"/>
    <property type="match status" value="1"/>
</dbReference>
<evidence type="ECO:0000256" key="2">
    <source>
        <dbReference type="ARBA" id="ARBA00022801"/>
    </source>
</evidence>
<dbReference type="InterPro" id="IPR029069">
    <property type="entry name" value="HotDog_dom_sf"/>
</dbReference>
<comment type="similarity">
    <text evidence="1">Belongs to the 4-hydroxybenzoyl-CoA thioesterase family.</text>
</comment>
<organism evidence="4 5">
    <name type="scientific">Qipengyuania pelagi</name>
    <dbReference type="NCBI Taxonomy" id="994320"/>
    <lineage>
        <taxon>Bacteria</taxon>
        <taxon>Pseudomonadati</taxon>
        <taxon>Pseudomonadota</taxon>
        <taxon>Alphaproteobacteria</taxon>
        <taxon>Sphingomonadales</taxon>
        <taxon>Erythrobacteraceae</taxon>
        <taxon>Qipengyuania</taxon>
    </lineage>
</organism>
<dbReference type="PANTHER" id="PTHR31793:SF27">
    <property type="entry name" value="NOVEL THIOESTERASE SUPERFAMILY DOMAIN AND SAPOSIN A-TYPE DOMAIN CONTAINING PROTEIN (0610012H03RIK)"/>
    <property type="match status" value="1"/>
</dbReference>
<evidence type="ECO:0000313" key="5">
    <source>
        <dbReference type="Proteomes" id="UP000430272"/>
    </source>
</evidence>
<evidence type="ECO:0000256" key="1">
    <source>
        <dbReference type="ARBA" id="ARBA00005953"/>
    </source>
</evidence>
<accession>A0A844YCD2</accession>
<evidence type="ECO:0000313" key="4">
    <source>
        <dbReference type="EMBL" id="MXO54612.1"/>
    </source>
</evidence>
<name>A0A844YCD2_9SPHN</name>
<keyword evidence="2" id="KW-0378">Hydrolase</keyword>
<protein>
    <submittedName>
        <fullName evidence="4">Acyl-CoA thioesterase</fullName>
    </submittedName>
</protein>
<sequence length="146" mass="16623">MAHPFSHRFRVRYAEVDPQAVVFNSRYLEYADVVVSEFFRARRAEGMPDLEFHIRKAEVDYLRPIRLEELIEGRLRVERIGNSSMAMRIELHGTAQGEGADDLRAVIALVQVHVDLDSGEALRIPDSLRQAFAPFLGESAKEKVDA</sequence>
<dbReference type="SUPFAM" id="SSF54637">
    <property type="entry name" value="Thioesterase/thiol ester dehydrase-isomerase"/>
    <property type="match status" value="1"/>
</dbReference>
<dbReference type="Proteomes" id="UP000430272">
    <property type="component" value="Unassembled WGS sequence"/>
</dbReference>
<dbReference type="CDD" id="cd00586">
    <property type="entry name" value="4HBT"/>
    <property type="match status" value="1"/>
</dbReference>
<keyword evidence="5" id="KW-1185">Reference proteome</keyword>
<dbReference type="InterPro" id="IPR006683">
    <property type="entry name" value="Thioestr_dom"/>
</dbReference>
<dbReference type="Gene3D" id="3.10.129.10">
    <property type="entry name" value="Hotdog Thioesterase"/>
    <property type="match status" value="1"/>
</dbReference>
<dbReference type="InterPro" id="IPR050563">
    <property type="entry name" value="4-hydroxybenzoyl-CoA_TE"/>
</dbReference>
<dbReference type="RefSeq" id="WP_160661514.1">
    <property type="nucleotide sequence ID" value="NZ_BAABDV010000001.1"/>
</dbReference>
<dbReference type="AlphaFoldDB" id="A0A844YCD2"/>
<reference evidence="4 5" key="1">
    <citation type="submission" date="2019-12" db="EMBL/GenBank/DDBJ databases">
        <title>Genomic-based taxomic classification of the family Erythrobacteraceae.</title>
        <authorList>
            <person name="Xu L."/>
        </authorList>
    </citation>
    <scope>NUCLEOTIDE SEQUENCE [LARGE SCALE GENOMIC DNA]</scope>
    <source>
        <strain evidence="4 5">JCM 17468</strain>
    </source>
</reference>
<dbReference type="EMBL" id="WTYD01000002">
    <property type="protein sequence ID" value="MXO54612.1"/>
    <property type="molecule type" value="Genomic_DNA"/>
</dbReference>
<evidence type="ECO:0000259" key="3">
    <source>
        <dbReference type="Pfam" id="PF03061"/>
    </source>
</evidence>
<comment type="caution">
    <text evidence="4">The sequence shown here is derived from an EMBL/GenBank/DDBJ whole genome shotgun (WGS) entry which is preliminary data.</text>
</comment>
<dbReference type="GO" id="GO:0047617">
    <property type="term" value="F:fatty acyl-CoA hydrolase activity"/>
    <property type="evidence" value="ECO:0007669"/>
    <property type="project" value="TreeGrafter"/>
</dbReference>
<dbReference type="OrthoDB" id="9799036at2"/>
<feature type="domain" description="Thioesterase" evidence="3">
    <location>
        <begin position="21"/>
        <end position="93"/>
    </location>
</feature>
<proteinExistence type="inferred from homology"/>